<dbReference type="GO" id="GO:0016740">
    <property type="term" value="F:transferase activity"/>
    <property type="evidence" value="ECO:0007669"/>
    <property type="project" value="UniProtKB-KW"/>
</dbReference>
<dbReference type="GO" id="GO:0016042">
    <property type="term" value="P:lipid catabolic process"/>
    <property type="evidence" value="ECO:0007669"/>
    <property type="project" value="UniProtKB-UniRule"/>
</dbReference>
<dbReference type="HOGENOM" id="CLU_000288_144_2_1"/>
<name>A0A0B4GI75_METGA</name>
<evidence type="ECO:0000256" key="4">
    <source>
        <dbReference type="PROSITE-ProRule" id="PRU01161"/>
    </source>
</evidence>
<organism evidence="6 7">
    <name type="scientific">Metarhizium guizhouense (strain ARSEF 977)</name>
    <dbReference type="NCBI Taxonomy" id="1276136"/>
    <lineage>
        <taxon>Eukaryota</taxon>
        <taxon>Fungi</taxon>
        <taxon>Dikarya</taxon>
        <taxon>Ascomycota</taxon>
        <taxon>Pezizomycotina</taxon>
        <taxon>Sordariomycetes</taxon>
        <taxon>Hypocreomycetidae</taxon>
        <taxon>Hypocreales</taxon>
        <taxon>Clavicipitaceae</taxon>
        <taxon>Metarhizium</taxon>
    </lineage>
</organism>
<feature type="domain" description="PNPLA" evidence="5">
    <location>
        <begin position="12"/>
        <end position="284"/>
    </location>
</feature>
<feature type="short sequence motif" description="GXGXXG" evidence="4">
    <location>
        <begin position="16"/>
        <end position="21"/>
    </location>
</feature>
<dbReference type="GO" id="GO:0046486">
    <property type="term" value="P:glycerolipid metabolic process"/>
    <property type="evidence" value="ECO:0007669"/>
    <property type="project" value="UniProtKB-ARBA"/>
</dbReference>
<dbReference type="SUPFAM" id="SSF52151">
    <property type="entry name" value="FabD/lysophospholipase-like"/>
    <property type="match status" value="1"/>
</dbReference>
<feature type="active site" description="Nucleophile" evidence="4">
    <location>
        <position position="98"/>
    </location>
</feature>
<dbReference type="Proteomes" id="UP000031192">
    <property type="component" value="Unassembled WGS sequence"/>
</dbReference>
<sequence length="489" mass="55108">MELTPWNKYTLLSFDGGGMRGYASLLILEALMNHISQVESDPEAMKEEASVVPEVPQGINASSFHPQYRHSSVCEETETNALDNFLPCHYFDCIIGTSTGGLIAIMLGRLRMTVSEAKSQYESLGGDVFGSPRLFNCLRLPPFFWPRSKYDHLRLEDVVKGVVKQYDSSLDEPNGFPNASFSKTEHDLCKTVVTSVGKVFTPGHKPVTRNDKTYLFQTYDSPTLGKPGDLNPKRAFKGPVWTVARACTAAPTYFDPEMVEALNGNLWYFKDGGMRVNNPCRTGVDELVSWGPENNPDGAIDSVVSIGTGYHYYTLFGSGTAGGLSDTLAAITGAAVGSTDTEDVHDQLRKQFGLYHERKYWRFNSDSPDWQNIRLDQCDGKTMEKMRTLISNYVQRHNTEEELRACARRLVRCRRQRYAADPDKWERFALASQYRCMMPGCFSRYDLGSDFRHHFEHSHPAGPALEASYERLIWKHPHLKVSAETIMPT</sequence>
<dbReference type="Pfam" id="PF01734">
    <property type="entry name" value="Patatin"/>
    <property type="match status" value="1"/>
</dbReference>
<keyword evidence="7" id="KW-1185">Reference proteome</keyword>
<accession>A0A0B4GI75</accession>
<dbReference type="Gene3D" id="3.40.1090.10">
    <property type="entry name" value="Cytosolic phospholipase A2 catalytic domain"/>
    <property type="match status" value="1"/>
</dbReference>
<keyword evidence="6" id="KW-0808">Transferase</keyword>
<dbReference type="InterPro" id="IPR016035">
    <property type="entry name" value="Acyl_Trfase/lysoPLipase"/>
</dbReference>
<keyword evidence="1 4" id="KW-0378">Hydrolase</keyword>
<proteinExistence type="predicted"/>
<evidence type="ECO:0000256" key="2">
    <source>
        <dbReference type="ARBA" id="ARBA00022963"/>
    </source>
</evidence>
<dbReference type="PANTHER" id="PTHR24185:SF1">
    <property type="entry name" value="CALCIUM-INDEPENDENT PHOSPHOLIPASE A2-GAMMA"/>
    <property type="match status" value="1"/>
</dbReference>
<dbReference type="PROSITE" id="PS51635">
    <property type="entry name" value="PNPLA"/>
    <property type="match status" value="1"/>
</dbReference>
<dbReference type="AlphaFoldDB" id="A0A0B4GI75"/>
<dbReference type="EMBL" id="AZNH01000099">
    <property type="protein sequence ID" value="KID82183.1"/>
    <property type="molecule type" value="Genomic_DNA"/>
</dbReference>
<feature type="active site" description="Proton acceptor" evidence="4">
    <location>
        <position position="271"/>
    </location>
</feature>
<feature type="short sequence motif" description="GXSXG" evidence="4">
    <location>
        <begin position="96"/>
        <end position="100"/>
    </location>
</feature>
<dbReference type="GO" id="GO:0016020">
    <property type="term" value="C:membrane"/>
    <property type="evidence" value="ECO:0007669"/>
    <property type="project" value="TreeGrafter"/>
</dbReference>
<evidence type="ECO:0000259" key="5">
    <source>
        <dbReference type="PROSITE" id="PS51635"/>
    </source>
</evidence>
<dbReference type="GO" id="GO:0047499">
    <property type="term" value="F:calcium-independent phospholipase A2 activity"/>
    <property type="evidence" value="ECO:0007669"/>
    <property type="project" value="TreeGrafter"/>
</dbReference>
<evidence type="ECO:0000313" key="7">
    <source>
        <dbReference type="Proteomes" id="UP000031192"/>
    </source>
</evidence>
<keyword evidence="3 4" id="KW-0443">Lipid metabolism</keyword>
<dbReference type="PANTHER" id="PTHR24185">
    <property type="entry name" value="CALCIUM-INDEPENDENT PHOSPHOLIPASE A2-GAMMA"/>
    <property type="match status" value="1"/>
</dbReference>
<evidence type="ECO:0000256" key="1">
    <source>
        <dbReference type="ARBA" id="ARBA00022801"/>
    </source>
</evidence>
<gene>
    <name evidence="6" type="ORF">MGU_10503</name>
</gene>
<keyword evidence="2 4" id="KW-0442">Lipid degradation</keyword>
<evidence type="ECO:0000256" key="3">
    <source>
        <dbReference type="ARBA" id="ARBA00023098"/>
    </source>
</evidence>
<reference evidence="6 7" key="1">
    <citation type="journal article" date="2014" name="Proc. Natl. Acad. Sci. U.S.A.">
        <title>Trajectory and genomic determinants of fungal-pathogen speciation and host adaptation.</title>
        <authorList>
            <person name="Hu X."/>
            <person name="Xiao G."/>
            <person name="Zheng P."/>
            <person name="Shang Y."/>
            <person name="Su Y."/>
            <person name="Zhang X."/>
            <person name="Liu X."/>
            <person name="Zhan S."/>
            <person name="St Leger R.J."/>
            <person name="Wang C."/>
        </authorList>
    </citation>
    <scope>NUCLEOTIDE SEQUENCE [LARGE SCALE GENOMIC DNA]</scope>
    <source>
        <strain evidence="6 7">ARSEF 977</strain>
    </source>
</reference>
<protein>
    <submittedName>
        <fullName evidence="6">Acyl transferase/acyl hydrolase/lysophospholipase</fullName>
    </submittedName>
</protein>
<comment type="caution">
    <text evidence="6">The sequence shown here is derived from an EMBL/GenBank/DDBJ whole genome shotgun (WGS) entry which is preliminary data.</text>
</comment>
<dbReference type="GO" id="GO:0019369">
    <property type="term" value="P:arachidonate metabolic process"/>
    <property type="evidence" value="ECO:0007669"/>
    <property type="project" value="TreeGrafter"/>
</dbReference>
<dbReference type="InterPro" id="IPR002641">
    <property type="entry name" value="PNPLA_dom"/>
</dbReference>
<evidence type="ECO:0000313" key="6">
    <source>
        <dbReference type="EMBL" id="KID82183.1"/>
    </source>
</evidence>
<feature type="short sequence motif" description="DGA/G" evidence="4">
    <location>
        <begin position="271"/>
        <end position="273"/>
    </location>
</feature>